<dbReference type="GO" id="GO:0005886">
    <property type="term" value="C:plasma membrane"/>
    <property type="evidence" value="ECO:0007669"/>
    <property type="project" value="UniProtKB-SubCell"/>
</dbReference>
<protein>
    <recommendedName>
        <fullName evidence="11">Ionotropic receptor</fullName>
    </recommendedName>
</protein>
<dbReference type="PANTHER" id="PTHR42643">
    <property type="entry name" value="IONOTROPIC RECEPTOR 20A-RELATED"/>
    <property type="match status" value="1"/>
</dbReference>
<evidence type="ECO:0000256" key="6">
    <source>
        <dbReference type="ARBA" id="ARBA00023170"/>
    </source>
</evidence>
<dbReference type="PANTHER" id="PTHR42643:SF38">
    <property type="entry name" value="IONOTROPIC RECEPTOR 100A"/>
    <property type="match status" value="1"/>
</dbReference>
<evidence type="ECO:0000256" key="4">
    <source>
        <dbReference type="ARBA" id="ARBA00022989"/>
    </source>
</evidence>
<dbReference type="InterPro" id="IPR052192">
    <property type="entry name" value="Insect_Ionotropic_Sensory_Rcpt"/>
</dbReference>
<feature type="transmembrane region" description="Helical" evidence="8">
    <location>
        <begin position="387"/>
        <end position="404"/>
    </location>
</feature>
<proteinExistence type="predicted"/>
<dbReference type="Proteomes" id="UP001152759">
    <property type="component" value="Chromosome 9"/>
</dbReference>
<evidence type="ECO:0000256" key="8">
    <source>
        <dbReference type="SAM" id="Phobius"/>
    </source>
</evidence>
<keyword evidence="2" id="KW-1003">Cell membrane</keyword>
<sequence length="556" mass="64624">MIDFNPDYSSCRLIQRLHLSLAQTIVISDHRKFITTMEADNQDKTMVFFLDDITEVLSLILYSVSKQHEVELIDEKEESACPKFLKNSSSSRCRQRSHDIRVPRYCFLIDDQPLCSEVENVCDMRMKITSKELAGDSLLSDPVYELTRPLYVNKIWNSRNYVLIVLKNSDCPSSIAFCFRFFWRFFKGRKTIICHSGGCDRYDPFLERIFSWQNESFFDFSWSNMHKKPVGMFINYFSKYVLRISKQGYDFSWHQLLIPMLAHFERSLNCTFEERGPDIYLDHPEMYVDDYIGLKYAVSLHTFDTGVFQIDSDFSILDISVSIDSQSLSIATPHSEFIPQSLVIFKCFNLTVWICVLVTIISFILIQRVFQDAQCKLLHRLYTETQINHYGDTSSLLVVFAYFICGRPPSLLLGRWYTGKVIFLVFSFAAIIISTVFISGMTTLLKDRMPYPEVDSLNALEESNIFIQVVETNETKRLLDHLDVSKSLETRLLDDLTYYGRTAFVFVVAPPSSNETFDWEQRNIREITRNALIISETDAFLINIPNGLIDIYNSIV</sequence>
<evidence type="ECO:0000313" key="10">
    <source>
        <dbReference type="Proteomes" id="UP001152759"/>
    </source>
</evidence>
<dbReference type="Gene3D" id="1.10.287.70">
    <property type="match status" value="1"/>
</dbReference>
<evidence type="ECO:0000313" key="9">
    <source>
        <dbReference type="EMBL" id="CAH0777388.1"/>
    </source>
</evidence>
<accession>A0A9P0CDT6</accession>
<gene>
    <name evidence="9" type="ORF">BEMITA_LOCUS13356</name>
</gene>
<organism evidence="9 10">
    <name type="scientific">Bemisia tabaci</name>
    <name type="common">Sweetpotato whitefly</name>
    <name type="synonym">Aleurodes tabaci</name>
    <dbReference type="NCBI Taxonomy" id="7038"/>
    <lineage>
        <taxon>Eukaryota</taxon>
        <taxon>Metazoa</taxon>
        <taxon>Ecdysozoa</taxon>
        <taxon>Arthropoda</taxon>
        <taxon>Hexapoda</taxon>
        <taxon>Insecta</taxon>
        <taxon>Pterygota</taxon>
        <taxon>Neoptera</taxon>
        <taxon>Paraneoptera</taxon>
        <taxon>Hemiptera</taxon>
        <taxon>Sternorrhyncha</taxon>
        <taxon>Aleyrodoidea</taxon>
        <taxon>Aleyrodidae</taxon>
        <taxon>Aleyrodinae</taxon>
        <taxon>Bemisia</taxon>
    </lineage>
</organism>
<feature type="transmembrane region" description="Helical" evidence="8">
    <location>
        <begin position="343"/>
        <end position="366"/>
    </location>
</feature>
<keyword evidence="7" id="KW-0325">Glycoprotein</keyword>
<evidence type="ECO:0000256" key="1">
    <source>
        <dbReference type="ARBA" id="ARBA00004651"/>
    </source>
</evidence>
<feature type="transmembrane region" description="Helical" evidence="8">
    <location>
        <begin position="416"/>
        <end position="439"/>
    </location>
</feature>
<keyword evidence="5 8" id="KW-0472">Membrane</keyword>
<comment type="subcellular location">
    <subcellularLocation>
        <location evidence="1">Cell membrane</location>
        <topology evidence="1">Multi-pass membrane protein</topology>
    </subcellularLocation>
</comment>
<name>A0A9P0CDT6_BEMTA</name>
<keyword evidence="10" id="KW-1185">Reference proteome</keyword>
<evidence type="ECO:0008006" key="11">
    <source>
        <dbReference type="Google" id="ProtNLM"/>
    </source>
</evidence>
<dbReference type="EMBL" id="OU963870">
    <property type="protein sequence ID" value="CAH0777388.1"/>
    <property type="molecule type" value="Genomic_DNA"/>
</dbReference>
<keyword evidence="3 8" id="KW-0812">Transmembrane</keyword>
<dbReference type="AlphaFoldDB" id="A0A9P0CDT6"/>
<evidence type="ECO:0000256" key="3">
    <source>
        <dbReference type="ARBA" id="ARBA00022692"/>
    </source>
</evidence>
<evidence type="ECO:0000256" key="2">
    <source>
        <dbReference type="ARBA" id="ARBA00022475"/>
    </source>
</evidence>
<reference evidence="9" key="1">
    <citation type="submission" date="2021-12" db="EMBL/GenBank/DDBJ databases">
        <authorList>
            <person name="King R."/>
        </authorList>
    </citation>
    <scope>NUCLEOTIDE SEQUENCE</scope>
</reference>
<evidence type="ECO:0000256" key="7">
    <source>
        <dbReference type="ARBA" id="ARBA00023180"/>
    </source>
</evidence>
<keyword evidence="4 8" id="KW-1133">Transmembrane helix</keyword>
<evidence type="ECO:0000256" key="5">
    <source>
        <dbReference type="ARBA" id="ARBA00023136"/>
    </source>
</evidence>
<keyword evidence="6" id="KW-0675">Receptor</keyword>